<name>A0A645EGE7_9ZZZZ</name>
<accession>A0A645EGE7</accession>
<organism evidence="1">
    <name type="scientific">bioreactor metagenome</name>
    <dbReference type="NCBI Taxonomy" id="1076179"/>
    <lineage>
        <taxon>unclassified sequences</taxon>
        <taxon>metagenomes</taxon>
        <taxon>ecological metagenomes</taxon>
    </lineage>
</organism>
<proteinExistence type="predicted"/>
<sequence>MNPGLYYDSLFSQSGCDSVYILNLIVHPTYEFTFDADICQMETYSWRGNSYSVAGIYYDSLTTGYGCDSVFVLNLRVHPNFEIPSIAYICNHESYIWRGHTLSQTGVYYDSLTTQYGCDSVFILALVVRPTYEFVQNKQICHGSVYQWHGHTYYNSGTYYDSLTTQYGCDSVYILNLIVHPVYEYVTDAAICSNQSYMERRNVLQSGNVLQSFRFHKRMRQ</sequence>
<dbReference type="AlphaFoldDB" id="A0A645EGE7"/>
<gene>
    <name evidence="1" type="ORF">SDC9_147546</name>
</gene>
<protein>
    <submittedName>
        <fullName evidence="1">Uncharacterized protein</fullName>
    </submittedName>
</protein>
<dbReference type="EMBL" id="VSSQ01046381">
    <property type="protein sequence ID" value="MPN00352.1"/>
    <property type="molecule type" value="Genomic_DNA"/>
</dbReference>
<evidence type="ECO:0000313" key="1">
    <source>
        <dbReference type="EMBL" id="MPN00352.1"/>
    </source>
</evidence>
<comment type="caution">
    <text evidence="1">The sequence shown here is derived from an EMBL/GenBank/DDBJ whole genome shotgun (WGS) entry which is preliminary data.</text>
</comment>
<reference evidence="1" key="1">
    <citation type="submission" date="2019-08" db="EMBL/GenBank/DDBJ databases">
        <authorList>
            <person name="Kucharzyk K."/>
            <person name="Murdoch R.W."/>
            <person name="Higgins S."/>
            <person name="Loffler F."/>
        </authorList>
    </citation>
    <scope>NUCLEOTIDE SEQUENCE</scope>
</reference>